<accession>A0A4P6WPS9</accession>
<dbReference type="GO" id="GO:0007155">
    <property type="term" value="P:cell adhesion"/>
    <property type="evidence" value="ECO:0007669"/>
    <property type="project" value="InterPro"/>
</dbReference>
<dbReference type="Gene3D" id="2.60.40.1090">
    <property type="entry name" value="Fimbrial-type adhesion domain"/>
    <property type="match status" value="1"/>
</dbReference>
<dbReference type="KEGG" id="cars:E1B03_17490"/>
<dbReference type="InterPro" id="IPR036937">
    <property type="entry name" value="Adhesion_dom_fimbrial_sf"/>
</dbReference>
<dbReference type="Proteomes" id="UP000293850">
    <property type="component" value="Chromosome"/>
</dbReference>
<keyword evidence="3" id="KW-1185">Reference proteome</keyword>
<name>A0A4P6WPS9_9ENTR</name>
<feature type="signal peptide" evidence="1">
    <location>
        <begin position="1"/>
        <end position="18"/>
    </location>
</feature>
<dbReference type="GO" id="GO:0009289">
    <property type="term" value="C:pilus"/>
    <property type="evidence" value="ECO:0007669"/>
    <property type="project" value="InterPro"/>
</dbReference>
<dbReference type="RefSeq" id="WP_133086659.1">
    <property type="nucleotide sequence ID" value="NZ_CP037864.1"/>
</dbReference>
<gene>
    <name evidence="2" type="ORF">E1B03_17490</name>
</gene>
<organism evidence="2 3">
    <name type="scientific">Citrobacter arsenatis</name>
    <dbReference type="NCBI Taxonomy" id="2546350"/>
    <lineage>
        <taxon>Bacteria</taxon>
        <taxon>Pseudomonadati</taxon>
        <taxon>Pseudomonadota</taxon>
        <taxon>Gammaproteobacteria</taxon>
        <taxon>Enterobacterales</taxon>
        <taxon>Enterobacteriaceae</taxon>
        <taxon>Citrobacter</taxon>
    </lineage>
</organism>
<dbReference type="EMBL" id="CP037864">
    <property type="protein sequence ID" value="QBM24126.1"/>
    <property type="molecule type" value="Genomic_DNA"/>
</dbReference>
<protein>
    <recommendedName>
        <fullName evidence="4">Fimbrial protein</fullName>
    </recommendedName>
</protein>
<keyword evidence="1" id="KW-0732">Signal</keyword>
<reference evidence="2 3" key="1">
    <citation type="submission" date="2019-03" db="EMBL/GenBank/DDBJ databases">
        <title>Complete genome sequence of an arsenate-respiring bacteria, Citrobacter sp. LY-1.</title>
        <authorList>
            <person name="Wang H."/>
            <person name="Liu Y."/>
            <person name="Li Q."/>
            <person name="Huang J."/>
        </authorList>
    </citation>
    <scope>NUCLEOTIDE SEQUENCE [LARGE SCALE GENOMIC DNA]</scope>
    <source>
        <strain evidence="2 3">LY-1</strain>
    </source>
</reference>
<evidence type="ECO:0000313" key="2">
    <source>
        <dbReference type="EMBL" id="QBM24126.1"/>
    </source>
</evidence>
<feature type="chain" id="PRO_5020722171" description="Fimbrial protein" evidence="1">
    <location>
        <begin position="19"/>
        <end position="335"/>
    </location>
</feature>
<sequence>MRFVIGLFLFLTSFYVSAMCYSGTYSLSANGSVNMTANGEDITLDLNKANLNEFTSSELKNVNFISSQQYHCQYANRGLQVIPVENNEVRYFKVSSGESNDYVYVAVRIGKNISGSFKKEENKNLLGTVYYFNFIGSEINAALKYGVEYKLVTAPETFTAVTINNSVSLNSTLRFVEANGTDKGKYNLAQNIQVKFNYTPTTCYFPDTSVKINDINHSSVQNAIAESADNKIEIKCDNTLGYSSRSIHYRFESQNRIGDVLENEYDGDDSAGDIGFKMELNGITVNLDNNRYEIAKRGQTIADSYIIPLKFKYFPYGKYHSGHVLSRVKVVIGYD</sequence>
<evidence type="ECO:0008006" key="4">
    <source>
        <dbReference type="Google" id="ProtNLM"/>
    </source>
</evidence>
<evidence type="ECO:0000313" key="3">
    <source>
        <dbReference type="Proteomes" id="UP000293850"/>
    </source>
</evidence>
<proteinExistence type="predicted"/>
<dbReference type="AlphaFoldDB" id="A0A4P6WPS9"/>
<evidence type="ECO:0000256" key="1">
    <source>
        <dbReference type="SAM" id="SignalP"/>
    </source>
</evidence>